<dbReference type="Pfam" id="PF08859">
    <property type="entry name" value="DGC"/>
    <property type="match status" value="1"/>
</dbReference>
<evidence type="ECO:0000313" key="1">
    <source>
        <dbReference type="EMBL" id="MEM5948405.1"/>
    </source>
</evidence>
<proteinExistence type="predicted"/>
<accession>A0ABU9UCL4</accession>
<evidence type="ECO:0000313" key="2">
    <source>
        <dbReference type="Proteomes" id="UP001466331"/>
    </source>
</evidence>
<dbReference type="Proteomes" id="UP001466331">
    <property type="component" value="Unassembled WGS sequence"/>
</dbReference>
<gene>
    <name evidence="1" type="ORF">WKV44_07590</name>
</gene>
<name>A0ABU9UCL4_9SPIR</name>
<dbReference type="RefSeq" id="WP_420069854.1">
    <property type="nucleotide sequence ID" value="NZ_JBCHKQ010000003.1"/>
</dbReference>
<organism evidence="1 2">
    <name type="scientific">Rarispira pelagica</name>
    <dbReference type="NCBI Taxonomy" id="3141764"/>
    <lineage>
        <taxon>Bacteria</taxon>
        <taxon>Pseudomonadati</taxon>
        <taxon>Spirochaetota</taxon>
        <taxon>Spirochaetia</taxon>
        <taxon>Winmispirales</taxon>
        <taxon>Winmispiraceae</taxon>
        <taxon>Rarispira</taxon>
    </lineage>
</organism>
<comment type="caution">
    <text evidence="1">The sequence shown here is derived from an EMBL/GenBank/DDBJ whole genome shotgun (WGS) entry which is preliminary data.</text>
</comment>
<keyword evidence="2" id="KW-1185">Reference proteome</keyword>
<protein>
    <submittedName>
        <fullName evidence="1">Zinc-binding protein</fullName>
    </submittedName>
</protein>
<reference evidence="1 2" key="1">
    <citation type="submission" date="2024-03" db="EMBL/GenBank/DDBJ databases">
        <title>Ignisphaera cupida sp. nov., a hyperthermophilic hydrolytic archaeon from a hot spring of Kamchatka, and proposal of Ignisphaeraceae fam. nov.</title>
        <authorList>
            <person name="Podosokorskaya O.A."/>
            <person name="Elcheninov A.G."/>
            <person name="Maltseva A.I."/>
            <person name="Zayulina K.S."/>
            <person name="Novikov A."/>
            <person name="Merkel A.Y."/>
        </authorList>
    </citation>
    <scope>NUCLEOTIDE SEQUENCE [LARGE SCALE GENOMIC DNA]</scope>
    <source>
        <strain evidence="1 2">38H-sp</strain>
    </source>
</reference>
<sequence>MSCCCGTEKKLRLVYSCSGAANTGFLADRVYRKLMQEEGIDGTCLAAMGANFSGFVISAQEACDNIVIDGCPVACGKKIFDDKGLSYTHFVMTDFSVEKGKTEITDDIVERISKEIANKIREKVDG</sequence>
<dbReference type="EMBL" id="JBCHKQ010000003">
    <property type="protein sequence ID" value="MEM5948405.1"/>
    <property type="molecule type" value="Genomic_DNA"/>
</dbReference>
<dbReference type="InterPro" id="IPR014958">
    <property type="entry name" value="DGC"/>
</dbReference>